<dbReference type="InterPro" id="IPR000835">
    <property type="entry name" value="HTH_MarR-typ"/>
</dbReference>
<feature type="domain" description="HTH marR-type" evidence="2">
    <location>
        <begin position="9"/>
        <end position="144"/>
    </location>
</feature>
<dbReference type="PANTHER" id="PTHR33164:SF44">
    <property type="entry name" value="TRANSCRIPTIONAL REGULATORY PROTEIN"/>
    <property type="match status" value="1"/>
</dbReference>
<dbReference type="InterPro" id="IPR036388">
    <property type="entry name" value="WH-like_DNA-bd_sf"/>
</dbReference>
<dbReference type="AlphaFoldDB" id="A0A1B2DIU7"/>
<evidence type="ECO:0000256" key="1">
    <source>
        <dbReference type="ARBA" id="ARBA00023125"/>
    </source>
</evidence>
<dbReference type="InterPro" id="IPR036390">
    <property type="entry name" value="WH_DNA-bd_sf"/>
</dbReference>
<dbReference type="Pfam" id="PF12802">
    <property type="entry name" value="MarR_2"/>
    <property type="match status" value="1"/>
</dbReference>
<dbReference type="SUPFAM" id="SSF46785">
    <property type="entry name" value="Winged helix' DNA-binding domain"/>
    <property type="match status" value="1"/>
</dbReference>
<sequence>MNLTVNNYGTDLSKQIALFYFAYRSIIEIPEEIVEAYQINRGHHRILFFIGSMPGLNVNELFHALEVSKQALHHPLRELKQRNYVVDMPDEKDKRSKRLFLTENGQQLFDELMAAQQAQFDTVFGQFDPQAKELWSHIMKGFAKDRPGLQYWDSI</sequence>
<reference evidence="3" key="1">
    <citation type="submission" date="2016-08" db="EMBL/GenBank/DDBJ databases">
        <title>Complete Genome Seqeunce of Paenibacillus sp. BIHB 4019 from tea rhizoplane.</title>
        <authorList>
            <person name="Thakur R."/>
            <person name="Swarnkar M.K."/>
            <person name="Gulati A."/>
        </authorList>
    </citation>
    <scope>NUCLEOTIDE SEQUENCE [LARGE SCALE GENOMIC DNA]</scope>
    <source>
        <strain evidence="3">BIHB4019</strain>
    </source>
</reference>
<protein>
    <recommendedName>
        <fullName evidence="2">HTH marR-type domain-containing protein</fullName>
    </recommendedName>
</protein>
<dbReference type="PROSITE" id="PS50995">
    <property type="entry name" value="HTH_MARR_2"/>
    <property type="match status" value="1"/>
</dbReference>
<dbReference type="SMART" id="SM00347">
    <property type="entry name" value="HTH_MARR"/>
    <property type="match status" value="1"/>
</dbReference>
<dbReference type="Gene3D" id="1.10.10.10">
    <property type="entry name" value="Winged helix-like DNA-binding domain superfamily/Winged helix DNA-binding domain"/>
    <property type="match status" value="1"/>
</dbReference>
<organism evidence="3">
    <name type="scientific">Paenibacillus sp. BIHB 4019</name>
    <dbReference type="NCBI Taxonomy" id="1870819"/>
    <lineage>
        <taxon>Bacteria</taxon>
        <taxon>Bacillati</taxon>
        <taxon>Bacillota</taxon>
        <taxon>Bacilli</taxon>
        <taxon>Bacillales</taxon>
        <taxon>Paenibacillaceae</taxon>
        <taxon>Paenibacillus</taxon>
    </lineage>
</organism>
<evidence type="ECO:0000313" key="3">
    <source>
        <dbReference type="EMBL" id="ANY67647.1"/>
    </source>
</evidence>
<dbReference type="GO" id="GO:0006950">
    <property type="term" value="P:response to stress"/>
    <property type="evidence" value="ECO:0007669"/>
    <property type="project" value="TreeGrafter"/>
</dbReference>
<gene>
    <name evidence="3" type="ORF">BBD42_15035</name>
</gene>
<accession>A0A1B2DIU7</accession>
<proteinExistence type="predicted"/>
<evidence type="ECO:0000259" key="2">
    <source>
        <dbReference type="PROSITE" id="PS50995"/>
    </source>
</evidence>
<name>A0A1B2DIU7_9BACL</name>
<dbReference type="EMBL" id="CP016808">
    <property type="protein sequence ID" value="ANY67647.1"/>
    <property type="molecule type" value="Genomic_DNA"/>
</dbReference>
<dbReference type="InterPro" id="IPR039422">
    <property type="entry name" value="MarR/SlyA-like"/>
</dbReference>
<dbReference type="GO" id="GO:0003677">
    <property type="term" value="F:DNA binding"/>
    <property type="evidence" value="ECO:0007669"/>
    <property type="project" value="UniProtKB-KW"/>
</dbReference>
<dbReference type="GO" id="GO:0003700">
    <property type="term" value="F:DNA-binding transcription factor activity"/>
    <property type="evidence" value="ECO:0007669"/>
    <property type="project" value="InterPro"/>
</dbReference>
<dbReference type="PANTHER" id="PTHR33164">
    <property type="entry name" value="TRANSCRIPTIONAL REGULATOR, MARR FAMILY"/>
    <property type="match status" value="1"/>
</dbReference>
<keyword evidence="1" id="KW-0238">DNA-binding</keyword>